<keyword evidence="4" id="KW-0067">ATP-binding</keyword>
<dbReference type="GO" id="GO:0009401">
    <property type="term" value="P:phosphoenolpyruvate-dependent sugar phosphotransferase system"/>
    <property type="evidence" value="ECO:0007669"/>
    <property type="project" value="InterPro"/>
</dbReference>
<evidence type="ECO:0000256" key="5">
    <source>
        <dbReference type="ARBA" id="ARBA00023125"/>
    </source>
</evidence>
<dbReference type="PROSITE" id="PS50045">
    <property type="entry name" value="SIGMA54_INTERACT_4"/>
    <property type="match status" value="1"/>
</dbReference>
<dbReference type="EMBL" id="CP065662">
    <property type="protein sequence ID" value="QPS01732.1"/>
    <property type="molecule type" value="Genomic_DNA"/>
</dbReference>
<dbReference type="PANTHER" id="PTHR32071:SF38">
    <property type="entry name" value="PSP OPERON TRANSCRIPTIONAL ACTIVATOR"/>
    <property type="match status" value="1"/>
</dbReference>
<evidence type="ECO:0000313" key="12">
    <source>
        <dbReference type="Proteomes" id="UP001069145"/>
    </source>
</evidence>
<keyword evidence="2" id="KW-0808">Transferase</keyword>
<dbReference type="PANTHER" id="PTHR32071">
    <property type="entry name" value="TRANSCRIPTIONAL REGULATORY PROTEIN"/>
    <property type="match status" value="1"/>
</dbReference>
<protein>
    <recommendedName>
        <fullName evidence="1">DNA translocase FtsK</fullName>
    </recommendedName>
</protein>
<dbReference type="InterPro" id="IPR004701">
    <property type="entry name" value="PTS_EIIA_man-typ"/>
</dbReference>
<reference evidence="10 11" key="1">
    <citation type="submission" date="2020-12" db="EMBL/GenBank/DDBJ databases">
        <title>FDA dAtabase for Regulatory Grade micrObial Sequences (FDA-ARGOS): Supporting development and validation of Infectious Disease Dx tests.</title>
        <authorList>
            <person name="Sproer C."/>
            <person name="Gronow S."/>
            <person name="Severitt S."/>
            <person name="Schroder I."/>
            <person name="Tallon L."/>
            <person name="Sadzewicz L."/>
            <person name="Zhao X."/>
            <person name="Boylan J."/>
            <person name="Ott S."/>
            <person name="Bowen H."/>
            <person name="Vavikolanu K."/>
            <person name="Mehta A."/>
            <person name="Aluvathingal J."/>
            <person name="Nadendla S."/>
            <person name="Lowell S."/>
            <person name="Myers T."/>
            <person name="Yan Y."/>
            <person name="Sichtig H."/>
        </authorList>
    </citation>
    <scope>NUCLEOTIDE SEQUENCE [LARGE SCALE GENOMIC DNA]</scope>
    <source>
        <strain evidence="10 11">FDAARGOS_911</strain>
    </source>
</reference>
<evidence type="ECO:0000256" key="4">
    <source>
        <dbReference type="ARBA" id="ARBA00022840"/>
    </source>
</evidence>
<reference evidence="9" key="2">
    <citation type="submission" date="2022-09" db="EMBL/GenBank/DDBJ databases">
        <title>Aerococcus urinae taxonomy study.</title>
        <authorList>
            <person name="Christensen J."/>
            <person name="Senneby E."/>
        </authorList>
    </citation>
    <scope>NUCLEOTIDE SEQUENCE</scope>
    <source>
        <strain evidence="9">NLD-066-U95</strain>
    </source>
</reference>
<dbReference type="PROSITE" id="PS51372">
    <property type="entry name" value="PRD_2"/>
    <property type="match status" value="1"/>
</dbReference>
<dbReference type="EMBL" id="JAOTML010000006">
    <property type="protein sequence ID" value="MCY3053561.1"/>
    <property type="molecule type" value="Genomic_DNA"/>
</dbReference>
<evidence type="ECO:0000256" key="1">
    <source>
        <dbReference type="ARBA" id="ARBA00020887"/>
    </source>
</evidence>
<dbReference type="GeneID" id="35768049"/>
<evidence type="ECO:0000259" key="8">
    <source>
        <dbReference type="PROSITE" id="PS51372"/>
    </source>
</evidence>
<keyword evidence="5" id="KW-0238">DNA-binding</keyword>
<dbReference type="SUPFAM" id="SSF63520">
    <property type="entry name" value="PTS-regulatory domain, PRD"/>
    <property type="match status" value="1"/>
</dbReference>
<dbReference type="GO" id="GO:0005524">
    <property type="term" value="F:ATP binding"/>
    <property type="evidence" value="ECO:0007669"/>
    <property type="project" value="UniProtKB-KW"/>
</dbReference>
<dbReference type="InterPro" id="IPR027417">
    <property type="entry name" value="P-loop_NTPase"/>
</dbReference>
<gene>
    <name evidence="10" type="ORF">I6G68_01275</name>
    <name evidence="9" type="ORF">ODY43_06120</name>
</gene>
<keyword evidence="3" id="KW-0547">Nucleotide-binding</keyword>
<feature type="domain" description="Sigma-54 factor interaction" evidence="6">
    <location>
        <begin position="81"/>
        <end position="314"/>
    </location>
</feature>
<dbReference type="AlphaFoldDB" id="A0A0X8FG98"/>
<feature type="domain" description="PRD" evidence="8">
    <location>
        <begin position="744"/>
        <end position="851"/>
    </location>
</feature>
<feature type="domain" description="PTS EIIA type-4" evidence="7">
    <location>
        <begin position="489"/>
        <end position="634"/>
    </location>
</feature>
<evidence type="ECO:0000313" key="10">
    <source>
        <dbReference type="EMBL" id="QPS01732.1"/>
    </source>
</evidence>
<evidence type="ECO:0000256" key="2">
    <source>
        <dbReference type="ARBA" id="ARBA00022679"/>
    </source>
</evidence>
<proteinExistence type="predicted"/>
<dbReference type="Gene3D" id="1.10.10.10">
    <property type="entry name" value="Winged helix-like DNA-binding domain superfamily/Winged helix DNA-binding domain"/>
    <property type="match status" value="1"/>
</dbReference>
<dbReference type="PROSITE" id="PS51096">
    <property type="entry name" value="PTS_EIIA_TYPE_4"/>
    <property type="match status" value="1"/>
</dbReference>
<dbReference type="InterPro" id="IPR036390">
    <property type="entry name" value="WH_DNA-bd_sf"/>
</dbReference>
<dbReference type="KEGG" id="aun:AWM73_08735"/>
<evidence type="ECO:0000313" key="11">
    <source>
        <dbReference type="Proteomes" id="UP000594771"/>
    </source>
</evidence>
<dbReference type="SUPFAM" id="SSF53062">
    <property type="entry name" value="PTS system fructose IIA component-like"/>
    <property type="match status" value="1"/>
</dbReference>
<evidence type="ECO:0000259" key="6">
    <source>
        <dbReference type="PROSITE" id="PS50045"/>
    </source>
</evidence>
<evidence type="ECO:0000256" key="3">
    <source>
        <dbReference type="ARBA" id="ARBA00022741"/>
    </source>
</evidence>
<dbReference type="Gene3D" id="3.40.50.510">
    <property type="entry name" value="Phosphotransferase system, mannose-type IIA component"/>
    <property type="match status" value="1"/>
</dbReference>
<dbReference type="Pfam" id="PF00158">
    <property type="entry name" value="Sigma54_activat"/>
    <property type="match status" value="1"/>
</dbReference>
<dbReference type="InterPro" id="IPR011608">
    <property type="entry name" value="PRD"/>
</dbReference>
<dbReference type="InterPro" id="IPR003593">
    <property type="entry name" value="AAA+_ATPase"/>
</dbReference>
<evidence type="ECO:0000259" key="7">
    <source>
        <dbReference type="PROSITE" id="PS51096"/>
    </source>
</evidence>
<dbReference type="InterPro" id="IPR036662">
    <property type="entry name" value="PTS_EIIA_man-typ_sf"/>
</dbReference>
<dbReference type="InterPro" id="IPR036388">
    <property type="entry name" value="WH-like_DNA-bd_sf"/>
</dbReference>
<organism evidence="10 11">
    <name type="scientific">Aerococcus urinae</name>
    <dbReference type="NCBI Taxonomy" id="1376"/>
    <lineage>
        <taxon>Bacteria</taxon>
        <taxon>Bacillati</taxon>
        <taxon>Bacillota</taxon>
        <taxon>Bacilli</taxon>
        <taxon>Lactobacillales</taxon>
        <taxon>Aerococcaceae</taxon>
        <taxon>Aerococcus</taxon>
    </lineage>
</organism>
<dbReference type="GO" id="GO:0006355">
    <property type="term" value="P:regulation of DNA-templated transcription"/>
    <property type="evidence" value="ECO:0007669"/>
    <property type="project" value="InterPro"/>
</dbReference>
<dbReference type="CDD" id="cd00009">
    <property type="entry name" value="AAA"/>
    <property type="match status" value="1"/>
</dbReference>
<evidence type="ECO:0000313" key="9">
    <source>
        <dbReference type="EMBL" id="MCY3053561.1"/>
    </source>
</evidence>
<dbReference type="Gene3D" id="1.10.1790.10">
    <property type="entry name" value="PRD domain"/>
    <property type="match status" value="1"/>
</dbReference>
<dbReference type="GO" id="GO:0003677">
    <property type="term" value="F:DNA binding"/>
    <property type="evidence" value="ECO:0007669"/>
    <property type="project" value="UniProtKB-KW"/>
</dbReference>
<dbReference type="SUPFAM" id="SSF46785">
    <property type="entry name" value="Winged helix' DNA-binding domain"/>
    <property type="match status" value="1"/>
</dbReference>
<dbReference type="SMART" id="SM00382">
    <property type="entry name" value="AAA"/>
    <property type="match status" value="1"/>
</dbReference>
<dbReference type="Proteomes" id="UP000594771">
    <property type="component" value="Chromosome"/>
</dbReference>
<dbReference type="InterPro" id="IPR036634">
    <property type="entry name" value="PRD_sf"/>
</dbReference>
<accession>A0A0X8FG98</accession>
<keyword evidence="12" id="KW-1185">Reference proteome</keyword>
<dbReference type="Proteomes" id="UP001069145">
    <property type="component" value="Unassembled WGS sequence"/>
</dbReference>
<dbReference type="GO" id="GO:0016740">
    <property type="term" value="F:transferase activity"/>
    <property type="evidence" value="ECO:0007669"/>
    <property type="project" value="UniProtKB-KW"/>
</dbReference>
<dbReference type="OrthoDB" id="9771372at2"/>
<dbReference type="GO" id="GO:0016020">
    <property type="term" value="C:membrane"/>
    <property type="evidence" value="ECO:0007669"/>
    <property type="project" value="InterPro"/>
</dbReference>
<sequence>MKKDIQKELMNILLRQSQPLSTKDLSEAIGRSRSLTSNYLNNLAKLGKVEKSDSRPVYWSLASQVKQSQTSEDPIDYFAQFIGSQGSVKEEIKQIKAAVNYPPIGLPILLNGNSGVGKSYLAQLIYKQLHALNKSCSERFTVFNCADYANNPELMSSLLFGHVKGAFTGADNKRDGLLKTADQGLLFLDEVHRLSYENQEKLFQFLDKGYFRPLGEENEEVYSKVRLVLATSEDPEKVLLPTFYRRIPLTIKLPDFHQRPYDERIKLVETLFRKESKRLELPIKIDIGDFEFLVNQKYPGNIGSLYNNIQLLCAQAFEYQDNADFLLISNQNHIDQALTIDAKEGPSKRQEDIEQLIIKPLQKVFDQASIYSVRSDFIGFTQDHLNNIEQSNLEPVILYQSLVKSCQAILGKNIFNDHVQTFIRFYSAYQSYLQEITFPSHLKKKILADYSRTYSLAREVCKGLDPKAYKNLVWYLSLLLLDAVNENLTYHALLVAHGDSTASSIQKVANQLNDHYIFDAINMPFSASVHDVIARVKEWMDDHQTLSGIIMLVDMGSLTTLYKGLKPEIRGELFVINQLSTALALEIGNYLIQKRSMTDFIEETEGKFSPKVQFFEGFDIQKNIIISSISGEELAEGMADILKKYLKPNIKTIVMNYNELLHLIHQQDINENYFDATYFVLTTTPLDCQGRVKNVNLLELLENDSDNLSTYFKDIVALTDLQVLFKDFLKFFSVEGLSSRLEFLNPEVIITQVTGVIEKLEDRFQIELPPKINFTLTMHLALMIERIILDPVDYELAVDIHQLRLNNKPFYNYLNTILYPLKQFYRIEVNDWEIYSIYAMLTSYQESQKEKDYSS</sequence>
<dbReference type="Pfam" id="PF00874">
    <property type="entry name" value="PRD"/>
    <property type="match status" value="1"/>
</dbReference>
<dbReference type="SUPFAM" id="SSF52540">
    <property type="entry name" value="P-loop containing nucleoside triphosphate hydrolases"/>
    <property type="match status" value="1"/>
</dbReference>
<dbReference type="InterPro" id="IPR002078">
    <property type="entry name" value="Sigma_54_int"/>
</dbReference>
<dbReference type="Gene3D" id="3.40.50.300">
    <property type="entry name" value="P-loop containing nucleotide triphosphate hydrolases"/>
    <property type="match status" value="1"/>
</dbReference>
<name>A0A0X8FG98_9LACT</name>
<dbReference type="RefSeq" id="WP_060778989.1">
    <property type="nucleotide sequence ID" value="NZ_CAJHLF010000006.1"/>
</dbReference>